<evidence type="ECO:0000256" key="6">
    <source>
        <dbReference type="ARBA" id="ARBA00023136"/>
    </source>
</evidence>
<accession>A0A365L5N5</accession>
<feature type="transmembrane region" description="Helical" evidence="7">
    <location>
        <begin position="207"/>
        <end position="226"/>
    </location>
</feature>
<feature type="transmembrane region" description="Helical" evidence="7">
    <location>
        <begin position="80"/>
        <end position="101"/>
    </location>
</feature>
<comment type="subcellular location">
    <subcellularLocation>
        <location evidence="1">Cell membrane</location>
        <topology evidence="1">Multi-pass membrane protein</topology>
    </subcellularLocation>
</comment>
<keyword evidence="3" id="KW-1003">Cell membrane</keyword>
<dbReference type="Pfam" id="PF01757">
    <property type="entry name" value="Acyl_transf_3"/>
    <property type="match status" value="1"/>
</dbReference>
<feature type="transmembrane region" description="Helical" evidence="7">
    <location>
        <begin position="180"/>
        <end position="200"/>
    </location>
</feature>
<proteinExistence type="inferred from homology"/>
<feature type="transmembrane region" description="Helical" evidence="7">
    <location>
        <begin position="7"/>
        <end position="28"/>
    </location>
</feature>
<feature type="transmembrane region" description="Helical" evidence="7">
    <location>
        <begin position="153"/>
        <end position="174"/>
    </location>
</feature>
<feature type="transmembrane region" description="Helical" evidence="7">
    <location>
        <begin position="121"/>
        <end position="141"/>
    </location>
</feature>
<evidence type="ECO:0000259" key="8">
    <source>
        <dbReference type="Pfam" id="PF01757"/>
    </source>
</evidence>
<dbReference type="Proteomes" id="UP000251002">
    <property type="component" value="Unassembled WGS sequence"/>
</dbReference>
<feature type="domain" description="Acyltransferase 3" evidence="8">
    <location>
        <begin position="6"/>
        <end position="328"/>
    </location>
</feature>
<evidence type="ECO:0000256" key="2">
    <source>
        <dbReference type="ARBA" id="ARBA00007400"/>
    </source>
</evidence>
<keyword evidence="6 7" id="KW-0472">Membrane</keyword>
<reference evidence="9 10" key="1">
    <citation type="submission" date="2018-06" db="EMBL/GenBank/DDBJ databases">
        <title>The draft genome sequences of strains SCU63 and S1.</title>
        <authorList>
            <person name="Gan L."/>
        </authorList>
    </citation>
    <scope>NUCLEOTIDE SEQUENCE [LARGE SCALE GENOMIC DNA]</scope>
    <source>
        <strain evidence="9 10">SCU63</strain>
    </source>
</reference>
<feature type="transmembrane region" description="Helical" evidence="7">
    <location>
        <begin position="305"/>
        <end position="328"/>
    </location>
</feature>
<keyword evidence="5 7" id="KW-1133">Transmembrane helix</keyword>
<protein>
    <recommendedName>
        <fullName evidence="8">Acyltransferase 3 domain-containing protein</fullName>
    </recommendedName>
</protein>
<dbReference type="InterPro" id="IPR002656">
    <property type="entry name" value="Acyl_transf_3_dom"/>
</dbReference>
<keyword evidence="4 7" id="KW-0812">Transmembrane</keyword>
<dbReference type="AlphaFoldDB" id="A0A365L5N5"/>
<dbReference type="PANTHER" id="PTHR40074">
    <property type="entry name" value="O-ACETYLTRANSFERASE WECH"/>
    <property type="match status" value="1"/>
</dbReference>
<comment type="caution">
    <text evidence="9">The sequence shown here is derived from an EMBL/GenBank/DDBJ whole genome shotgun (WGS) entry which is preliminary data.</text>
</comment>
<organism evidence="9 10">
    <name type="scientific">Planococcus halotolerans</name>
    <dbReference type="NCBI Taxonomy" id="2233542"/>
    <lineage>
        <taxon>Bacteria</taxon>
        <taxon>Bacillati</taxon>
        <taxon>Bacillota</taxon>
        <taxon>Bacilli</taxon>
        <taxon>Bacillales</taxon>
        <taxon>Caryophanaceae</taxon>
        <taxon>Planococcus</taxon>
    </lineage>
</organism>
<sequence>MAKRYDYMDWLRVLAIFTVVGVHVVSKIINTGHAGEWEWQFANWIDSGLRWCVPVFFMLSGALLLNLKREDPIGEFLKRRLTKVIIPLIFWSGVYIAYKVFEQGESYTLWEIIVLFLTDDVYYHLWFMYVIIGLYIMAPFLKILVKNMDQKTFLYFLGIWFFFSGLLPFVQKMYGFEPALVAGLFHPYIGYFLLGAYLVRYPLPKKAIWPLFGLSFIAYLATIYGTHNLTVKNGALDEFYYEHYRPTQIVISIFVFSLFQQLGPHIKPNPIITQISLATLGIYVIHPLVQFYLNKFFDINETMVNAAVGVPFVWILIFTLSFLIVWVLKKVPGAKHIIP</sequence>
<feature type="transmembrane region" description="Helical" evidence="7">
    <location>
        <begin position="275"/>
        <end position="293"/>
    </location>
</feature>
<dbReference type="EMBL" id="QLZR01000001">
    <property type="protein sequence ID" value="RAZ80736.1"/>
    <property type="molecule type" value="Genomic_DNA"/>
</dbReference>
<name>A0A365L5N5_9BACL</name>
<comment type="similarity">
    <text evidence="2">Belongs to the acyltransferase 3 family.</text>
</comment>
<evidence type="ECO:0000256" key="7">
    <source>
        <dbReference type="SAM" id="Phobius"/>
    </source>
</evidence>
<evidence type="ECO:0000256" key="3">
    <source>
        <dbReference type="ARBA" id="ARBA00022475"/>
    </source>
</evidence>
<dbReference type="GO" id="GO:0009246">
    <property type="term" value="P:enterobacterial common antigen biosynthetic process"/>
    <property type="evidence" value="ECO:0007669"/>
    <property type="project" value="TreeGrafter"/>
</dbReference>
<evidence type="ECO:0000256" key="1">
    <source>
        <dbReference type="ARBA" id="ARBA00004651"/>
    </source>
</evidence>
<evidence type="ECO:0000256" key="4">
    <source>
        <dbReference type="ARBA" id="ARBA00022692"/>
    </source>
</evidence>
<dbReference type="PANTHER" id="PTHR40074:SF2">
    <property type="entry name" value="O-ACETYLTRANSFERASE WECH"/>
    <property type="match status" value="1"/>
</dbReference>
<evidence type="ECO:0000313" key="10">
    <source>
        <dbReference type="Proteomes" id="UP000251002"/>
    </source>
</evidence>
<gene>
    <name evidence="9" type="ORF">DP120_00130</name>
</gene>
<evidence type="ECO:0000256" key="5">
    <source>
        <dbReference type="ARBA" id="ARBA00022989"/>
    </source>
</evidence>
<dbReference type="GO" id="GO:0016413">
    <property type="term" value="F:O-acetyltransferase activity"/>
    <property type="evidence" value="ECO:0007669"/>
    <property type="project" value="TreeGrafter"/>
</dbReference>
<keyword evidence="10" id="KW-1185">Reference proteome</keyword>
<dbReference type="GO" id="GO:0005886">
    <property type="term" value="C:plasma membrane"/>
    <property type="evidence" value="ECO:0007669"/>
    <property type="project" value="UniProtKB-SubCell"/>
</dbReference>
<dbReference type="RefSeq" id="WP_112221167.1">
    <property type="nucleotide sequence ID" value="NZ_CP196859.1"/>
</dbReference>
<feature type="transmembrane region" description="Helical" evidence="7">
    <location>
        <begin position="48"/>
        <end position="68"/>
    </location>
</feature>
<evidence type="ECO:0000313" key="9">
    <source>
        <dbReference type="EMBL" id="RAZ80736.1"/>
    </source>
</evidence>